<dbReference type="EMBL" id="MN740899">
    <property type="protein sequence ID" value="QHU17174.1"/>
    <property type="molecule type" value="Genomic_DNA"/>
</dbReference>
<accession>A0A6C0KLG1</accession>
<dbReference type="AlphaFoldDB" id="A0A6C0KLG1"/>
<feature type="region of interest" description="Disordered" evidence="1">
    <location>
        <begin position="1"/>
        <end position="69"/>
    </location>
</feature>
<proteinExistence type="predicted"/>
<protein>
    <submittedName>
        <fullName evidence="2">Uncharacterized protein</fullName>
    </submittedName>
</protein>
<sequence>MSSTKSEEEFTPLVDSSETEVTESVELGTQDSTLSENEDEEISPIAQISSNTIEVDTPSISTDNEDDEDGLACLDKIRSLLESGKSSKSKLSQIRDIINSTSGGKKKSRKVHKNQKKGKNSRKQRKGSRK</sequence>
<organism evidence="2">
    <name type="scientific">viral metagenome</name>
    <dbReference type="NCBI Taxonomy" id="1070528"/>
    <lineage>
        <taxon>unclassified sequences</taxon>
        <taxon>metagenomes</taxon>
        <taxon>organismal metagenomes</taxon>
    </lineage>
</organism>
<reference evidence="2" key="1">
    <citation type="journal article" date="2020" name="Nature">
        <title>Giant virus diversity and host interactions through global metagenomics.</title>
        <authorList>
            <person name="Schulz F."/>
            <person name="Roux S."/>
            <person name="Paez-Espino D."/>
            <person name="Jungbluth S."/>
            <person name="Walsh D.A."/>
            <person name="Denef V.J."/>
            <person name="McMahon K.D."/>
            <person name="Konstantinidis K.T."/>
            <person name="Eloe-Fadrosh E.A."/>
            <person name="Kyrpides N.C."/>
            <person name="Woyke T."/>
        </authorList>
    </citation>
    <scope>NUCLEOTIDE SEQUENCE</scope>
    <source>
        <strain evidence="2">GVMAG-S-3300012000-57</strain>
    </source>
</reference>
<feature type="region of interest" description="Disordered" evidence="1">
    <location>
        <begin position="84"/>
        <end position="130"/>
    </location>
</feature>
<feature type="compositionally biased region" description="Polar residues" evidence="1">
    <location>
        <begin position="46"/>
        <end position="62"/>
    </location>
</feature>
<evidence type="ECO:0000256" key="1">
    <source>
        <dbReference type="SAM" id="MobiDB-lite"/>
    </source>
</evidence>
<name>A0A6C0KLG1_9ZZZZ</name>
<feature type="compositionally biased region" description="Basic residues" evidence="1">
    <location>
        <begin position="104"/>
        <end position="130"/>
    </location>
</feature>
<evidence type="ECO:0000313" key="2">
    <source>
        <dbReference type="EMBL" id="QHU17174.1"/>
    </source>
</evidence>